<dbReference type="SUPFAM" id="SSF52374">
    <property type="entry name" value="Nucleotidylyl transferase"/>
    <property type="match status" value="1"/>
</dbReference>
<accession>A0A132NVG7</accession>
<keyword evidence="6 8" id="KW-0030">Aminoacyl-tRNA synthetase</keyword>
<evidence type="ECO:0000313" key="12">
    <source>
        <dbReference type="EMBL" id="KWX14065.1"/>
    </source>
</evidence>
<feature type="region of interest" description="Disordered" evidence="9">
    <location>
        <begin position="574"/>
        <end position="607"/>
    </location>
</feature>
<gene>
    <name evidence="12" type="ORF">QR46_1945</name>
</gene>
<protein>
    <recommendedName>
        <fullName evidence="1">methionine--tRNA ligase</fullName>
        <ecNumber evidence="1">6.1.1.10</ecNumber>
    </recommendedName>
</protein>
<dbReference type="SUPFAM" id="SSF47323">
    <property type="entry name" value="Anticodon-binding domain of a subclass of class I aminoacyl-tRNA synthetases"/>
    <property type="match status" value="1"/>
</dbReference>
<keyword evidence="5 8" id="KW-0648">Protein biosynthesis</keyword>
<comment type="catalytic activity">
    <reaction evidence="7">
        <text>tRNA(Met) + L-methionine + ATP = L-methionyl-tRNA(Met) + AMP + diphosphate</text>
        <dbReference type="Rhea" id="RHEA:13481"/>
        <dbReference type="Rhea" id="RHEA-COMP:9667"/>
        <dbReference type="Rhea" id="RHEA-COMP:9698"/>
        <dbReference type="ChEBI" id="CHEBI:30616"/>
        <dbReference type="ChEBI" id="CHEBI:33019"/>
        <dbReference type="ChEBI" id="CHEBI:57844"/>
        <dbReference type="ChEBI" id="CHEBI:78442"/>
        <dbReference type="ChEBI" id="CHEBI:78530"/>
        <dbReference type="ChEBI" id="CHEBI:456215"/>
        <dbReference type="EC" id="6.1.1.10"/>
    </reaction>
</comment>
<dbReference type="Gene3D" id="2.170.220.10">
    <property type="match status" value="1"/>
</dbReference>
<dbReference type="InterPro" id="IPR015413">
    <property type="entry name" value="Methionyl/Leucyl_tRNA_Synth"/>
</dbReference>
<dbReference type="InterPro" id="IPR033911">
    <property type="entry name" value="MetRS_core"/>
</dbReference>
<feature type="domain" description="Methionyl/Leucyl tRNA synthetase" evidence="10">
    <location>
        <begin position="20"/>
        <end position="387"/>
    </location>
</feature>
<dbReference type="Pfam" id="PF09334">
    <property type="entry name" value="tRNA-synt_1g"/>
    <property type="match status" value="1"/>
</dbReference>
<dbReference type="CDD" id="cd00814">
    <property type="entry name" value="MetRS_core"/>
    <property type="match status" value="1"/>
</dbReference>
<dbReference type="PRINTS" id="PR01041">
    <property type="entry name" value="TRNASYNTHMET"/>
</dbReference>
<keyword evidence="3 8" id="KW-0547">Nucleotide-binding</keyword>
<dbReference type="GO" id="GO:0005524">
    <property type="term" value="F:ATP binding"/>
    <property type="evidence" value="ECO:0007669"/>
    <property type="project" value="UniProtKB-KW"/>
</dbReference>
<dbReference type="OrthoDB" id="24670at2759"/>
<dbReference type="FunFam" id="2.170.220.10:FF:000001">
    <property type="entry name" value="methionine--tRNA ligase, mitochondrial"/>
    <property type="match status" value="1"/>
</dbReference>
<dbReference type="Gene3D" id="3.40.50.620">
    <property type="entry name" value="HUPs"/>
    <property type="match status" value="1"/>
</dbReference>
<dbReference type="Gene3D" id="1.10.730.10">
    <property type="entry name" value="Isoleucyl-tRNA Synthetase, Domain 1"/>
    <property type="match status" value="1"/>
</dbReference>
<dbReference type="InterPro" id="IPR023457">
    <property type="entry name" value="Met-tRNA_synth_2"/>
</dbReference>
<evidence type="ECO:0000256" key="2">
    <source>
        <dbReference type="ARBA" id="ARBA00022598"/>
    </source>
</evidence>
<evidence type="ECO:0000256" key="7">
    <source>
        <dbReference type="ARBA" id="ARBA00047364"/>
    </source>
</evidence>
<dbReference type="EMBL" id="JXTI01000045">
    <property type="protein sequence ID" value="KWX14065.1"/>
    <property type="molecule type" value="Genomic_DNA"/>
</dbReference>
<dbReference type="PANTHER" id="PTHR43326">
    <property type="entry name" value="METHIONYL-TRNA SYNTHETASE"/>
    <property type="match status" value="1"/>
</dbReference>
<evidence type="ECO:0000256" key="8">
    <source>
        <dbReference type="RuleBase" id="RU363039"/>
    </source>
</evidence>
<dbReference type="VEuPathDB" id="GiardiaDB:QR46_1945"/>
<sequence length="607" mass="68726">MLMWRHDDFGDLNKMKANKVYLTTPIYYVNGKPHIGHVFTTLLADTLRRFRKLQGFEPYLMTGTDEHGQKVQQSAEKMGLQPQQWCDNMAKTFETYFVESFGLCPDAFMRTTMPEHAEMAIKLWKRLCDAGLIYKDKYEGWYCVADEAFVTETNLKAGVDAQGNPCKVSTDSGQPCVFLSEENYKFKLSSFQEPLLKFYRDNPNIIIPTFRQAEIVSFIQSGLHDISISRSKDKISWGIPVPGDSDHVMYVWIDALTIYLTGAGFTINLDGTFNSGLWPADVQFLGKDIARFHCVYWLAFLMGAGIPCPRRFFIHGWWTVNHQKIGKSLGNALDPMSLVEIYGLDSVKYFMLREGSPANDPSITEELISMRVESDLANVLGNLTMRCTAESLLPERIWTDPSKLFEGKDFMQIRSCWMNSRTSSIAELLPTDESKREHISSVIKMDDVSRLLDKGFTICEEVVKLMENIDIPGALSKIFEILTGVNNYIQLTMPWSLIKKEETKSSHEFVMYCSTELLRICATLLLPFIPQKAPLILDQLGVPAECRVIEKDVLTIGYIKPGLALGEKLPPLFPKPNLKNQNNVAPNEGKIKASKKKQAATQSSSTK</sequence>
<dbReference type="Pfam" id="PF19303">
    <property type="entry name" value="Anticodon_3"/>
    <property type="match status" value="1"/>
</dbReference>
<dbReference type="EC" id="6.1.1.10" evidence="1"/>
<dbReference type="GO" id="GO:0005739">
    <property type="term" value="C:mitochondrion"/>
    <property type="evidence" value="ECO:0007669"/>
    <property type="project" value="UniProtKB-ARBA"/>
</dbReference>
<keyword evidence="4 8" id="KW-0067">ATP-binding</keyword>
<dbReference type="GO" id="GO:0006431">
    <property type="term" value="P:methionyl-tRNA aminoacylation"/>
    <property type="evidence" value="ECO:0007669"/>
    <property type="project" value="InterPro"/>
</dbReference>
<dbReference type="InterPro" id="IPR014758">
    <property type="entry name" value="Met-tRNA_synth"/>
</dbReference>
<evidence type="ECO:0000256" key="1">
    <source>
        <dbReference type="ARBA" id="ARBA00012838"/>
    </source>
</evidence>
<proteinExistence type="inferred from homology"/>
<keyword evidence="2 8" id="KW-0436">Ligase</keyword>
<dbReference type="AlphaFoldDB" id="A0A132NVG7"/>
<evidence type="ECO:0000313" key="13">
    <source>
        <dbReference type="Proteomes" id="UP000070089"/>
    </source>
</evidence>
<dbReference type="InterPro" id="IPR014729">
    <property type="entry name" value="Rossmann-like_a/b/a_fold"/>
</dbReference>
<dbReference type="Proteomes" id="UP000070089">
    <property type="component" value="Unassembled WGS sequence"/>
</dbReference>
<reference evidence="12 13" key="1">
    <citation type="journal article" date="2015" name="Mol. Biochem. Parasitol.">
        <title>Identification of polymorphic genes for use in assemblage B genotyping assays through comparative genomics of multiple assemblage B Giardia duodenalis isolates.</title>
        <authorList>
            <person name="Wielinga C."/>
            <person name="Thompson R.C."/>
            <person name="Monis P."/>
            <person name="Ryan U."/>
        </authorList>
    </citation>
    <scope>NUCLEOTIDE SEQUENCE [LARGE SCALE GENOMIC DNA]</scope>
    <source>
        <strain evidence="12 13">BAH15c1</strain>
    </source>
</reference>
<evidence type="ECO:0000256" key="3">
    <source>
        <dbReference type="ARBA" id="ARBA00022741"/>
    </source>
</evidence>
<evidence type="ECO:0000256" key="5">
    <source>
        <dbReference type="ARBA" id="ARBA00022917"/>
    </source>
</evidence>
<evidence type="ECO:0000256" key="4">
    <source>
        <dbReference type="ARBA" id="ARBA00022840"/>
    </source>
</evidence>
<name>A0A132NVG7_GIAIN</name>
<evidence type="ECO:0000259" key="11">
    <source>
        <dbReference type="Pfam" id="PF19303"/>
    </source>
</evidence>
<feature type="domain" description="Methionyl-tRNA synthetase anticodon-binding" evidence="11">
    <location>
        <begin position="459"/>
        <end position="542"/>
    </location>
</feature>
<evidence type="ECO:0000256" key="9">
    <source>
        <dbReference type="SAM" id="MobiDB-lite"/>
    </source>
</evidence>
<dbReference type="NCBIfam" id="TIGR00398">
    <property type="entry name" value="metG"/>
    <property type="match status" value="1"/>
</dbReference>
<dbReference type="InterPro" id="IPR041872">
    <property type="entry name" value="Anticodon_Met"/>
</dbReference>
<comment type="caution">
    <text evidence="12">The sequence shown here is derived from an EMBL/GenBank/DDBJ whole genome shotgun (WGS) entry which is preliminary data.</text>
</comment>
<dbReference type="GO" id="GO:0004825">
    <property type="term" value="F:methionine-tRNA ligase activity"/>
    <property type="evidence" value="ECO:0007669"/>
    <property type="project" value="UniProtKB-EC"/>
</dbReference>
<evidence type="ECO:0000259" key="10">
    <source>
        <dbReference type="Pfam" id="PF09334"/>
    </source>
</evidence>
<organism evidence="12 13">
    <name type="scientific">Giardia duodenalis assemblage B</name>
    <dbReference type="NCBI Taxonomy" id="1394984"/>
    <lineage>
        <taxon>Eukaryota</taxon>
        <taxon>Metamonada</taxon>
        <taxon>Diplomonadida</taxon>
        <taxon>Hexamitidae</taxon>
        <taxon>Giardiinae</taxon>
        <taxon>Giardia</taxon>
    </lineage>
</organism>
<comment type="similarity">
    <text evidence="8">Belongs to the class-I aminoacyl-tRNA synthetase family.</text>
</comment>
<dbReference type="InterPro" id="IPR009080">
    <property type="entry name" value="tRNAsynth_Ia_anticodon-bd"/>
</dbReference>
<evidence type="ECO:0000256" key="6">
    <source>
        <dbReference type="ARBA" id="ARBA00023146"/>
    </source>
</evidence>
<dbReference type="PANTHER" id="PTHR43326:SF1">
    <property type="entry name" value="METHIONINE--TRNA LIGASE, MITOCHONDRIAL"/>
    <property type="match status" value="1"/>
</dbReference>